<dbReference type="STRING" id="673862.BABL1_gene_599"/>
<feature type="repeat" description="ANK" evidence="3">
    <location>
        <begin position="23"/>
        <end position="56"/>
    </location>
</feature>
<feature type="compositionally biased region" description="Polar residues" evidence="4">
    <location>
        <begin position="126"/>
        <end position="139"/>
    </location>
</feature>
<dbReference type="PANTHER" id="PTHR24173">
    <property type="entry name" value="ANKYRIN REPEAT CONTAINING"/>
    <property type="match status" value="1"/>
</dbReference>
<dbReference type="KEGG" id="dpb:BABL1_gene_599"/>
<evidence type="ECO:0000313" key="6">
    <source>
        <dbReference type="Proteomes" id="UP000018769"/>
    </source>
</evidence>
<dbReference type="HOGENOM" id="CLU_1841446_0_0_7"/>
<dbReference type="PANTHER" id="PTHR24173:SF74">
    <property type="entry name" value="ANKYRIN REPEAT DOMAIN-CONTAINING PROTEIN 16"/>
    <property type="match status" value="1"/>
</dbReference>
<organism evidence="5 6">
    <name type="scientific">Candidatus Babela massiliensis</name>
    <dbReference type="NCBI Taxonomy" id="673862"/>
    <lineage>
        <taxon>Bacteria</taxon>
        <taxon>Candidatus Babelota</taxon>
        <taxon>Candidatus Babeliae</taxon>
        <taxon>Candidatus Babeliales</taxon>
        <taxon>Candidatus Babeliaceae</taxon>
        <taxon>Candidatus Babela</taxon>
    </lineage>
</organism>
<dbReference type="Proteomes" id="UP000018769">
    <property type="component" value="Chromosome I"/>
</dbReference>
<evidence type="ECO:0000256" key="3">
    <source>
        <dbReference type="PROSITE-ProRule" id="PRU00023"/>
    </source>
</evidence>
<dbReference type="AlphaFoldDB" id="V6DHH7"/>
<gene>
    <name evidence="5" type="ORF">BABL1_gene_599</name>
</gene>
<dbReference type="PROSITE" id="PS50088">
    <property type="entry name" value="ANK_REPEAT"/>
    <property type="match status" value="1"/>
</dbReference>
<evidence type="ECO:0000313" key="5">
    <source>
        <dbReference type="EMBL" id="CDK30418.1"/>
    </source>
</evidence>
<dbReference type="SMART" id="SM00248">
    <property type="entry name" value="ANK"/>
    <property type="match status" value="1"/>
</dbReference>
<reference evidence="5 6" key="1">
    <citation type="journal article" date="2015" name="Biol. Direct">
        <title>Babela massiliensis, a representative of a widespread bacterial phylum with unusual adaptations to parasitism in amoebae.</title>
        <authorList>
            <person name="Pagnier I."/>
            <person name="Yutin N."/>
            <person name="Croce O."/>
            <person name="Makarova K.S."/>
            <person name="Wolf Y.I."/>
            <person name="Benamar S."/>
            <person name="Raoult D."/>
            <person name="Koonin E.V."/>
            <person name="La Scola B."/>
        </authorList>
    </citation>
    <scope>NUCLEOTIDE SEQUENCE [LARGE SCALE GENOMIC DNA]</scope>
    <source>
        <strain evidence="6">BABL1</strain>
    </source>
</reference>
<keyword evidence="2 3" id="KW-0040">ANK repeat</keyword>
<protein>
    <submittedName>
        <fullName evidence="5">Ankyrin repeats containing protein</fullName>
    </submittedName>
</protein>
<dbReference type="InterPro" id="IPR002110">
    <property type="entry name" value="Ankyrin_rpt"/>
</dbReference>
<feature type="compositionally biased region" description="Basic and acidic residues" evidence="4">
    <location>
        <begin position="103"/>
        <end position="124"/>
    </location>
</feature>
<feature type="region of interest" description="Disordered" evidence="4">
    <location>
        <begin position="103"/>
        <end position="139"/>
    </location>
</feature>
<keyword evidence="1" id="KW-0677">Repeat</keyword>
<evidence type="ECO:0000256" key="1">
    <source>
        <dbReference type="ARBA" id="ARBA00022737"/>
    </source>
</evidence>
<dbReference type="Gene3D" id="1.25.40.20">
    <property type="entry name" value="Ankyrin repeat-containing domain"/>
    <property type="match status" value="1"/>
</dbReference>
<dbReference type="InterPro" id="IPR036770">
    <property type="entry name" value="Ankyrin_rpt-contain_sf"/>
</dbReference>
<dbReference type="EMBL" id="HG793133">
    <property type="protein sequence ID" value="CDK30418.1"/>
    <property type="molecule type" value="Genomic_DNA"/>
</dbReference>
<evidence type="ECO:0000256" key="2">
    <source>
        <dbReference type="ARBA" id="ARBA00023043"/>
    </source>
</evidence>
<proteinExistence type="predicted"/>
<name>V6DHH7_9BACT</name>
<keyword evidence="6" id="KW-1185">Reference proteome</keyword>
<dbReference type="RefSeq" id="WP_023791512.1">
    <property type="nucleotide sequence ID" value="NC_023003.1"/>
</dbReference>
<dbReference type="Pfam" id="PF12796">
    <property type="entry name" value="Ank_2"/>
    <property type="match status" value="1"/>
</dbReference>
<sequence length="139" mass="15938">MGQKEIVEILIRANANIDIRDVTGKTALIIAAMKKNNAHIIDALIKAGANTNCRDNSGRDYLYYKGLYQQNYQQEKMLRLITIEVPAILTRLFILWVLNKDPKKEEKNTDKSDKQENEDIEIKDIVSSNEQTNESVLFP</sequence>
<dbReference type="SUPFAM" id="SSF48403">
    <property type="entry name" value="Ankyrin repeat"/>
    <property type="match status" value="1"/>
</dbReference>
<evidence type="ECO:0000256" key="4">
    <source>
        <dbReference type="SAM" id="MobiDB-lite"/>
    </source>
</evidence>
<accession>V6DHH7</accession>
<dbReference type="PROSITE" id="PS50297">
    <property type="entry name" value="ANK_REP_REGION"/>
    <property type="match status" value="1"/>
</dbReference>